<keyword evidence="3" id="KW-1134">Transmembrane beta strand</keyword>
<keyword evidence="4" id="KW-1000">Mitochondrion outer membrane</keyword>
<keyword evidence="5" id="KW-0626">Porin</keyword>
<dbReference type="GO" id="GO:0015288">
    <property type="term" value="F:porin activity"/>
    <property type="evidence" value="ECO:0007669"/>
    <property type="project" value="UniProtKB-KW"/>
</dbReference>
<dbReference type="OMA" id="NIAILYH"/>
<dbReference type="SMR" id="B4LS69"/>
<dbReference type="KEGG" id="dvi:6628771"/>
<keyword evidence="3" id="KW-0812">Transmembrane</keyword>
<dbReference type="EMBL" id="CH940649">
    <property type="protein sequence ID" value="EDW64755.1"/>
    <property type="molecule type" value="Genomic_DNA"/>
</dbReference>
<proteinExistence type="inferred from homology"/>
<protein>
    <recommendedName>
        <fullName evidence="9">Voltage-dependent anion-selective channel protein 3</fullName>
    </recommendedName>
</protein>
<dbReference type="GO" id="GO:0046930">
    <property type="term" value="C:pore complex"/>
    <property type="evidence" value="ECO:0007669"/>
    <property type="project" value="UniProtKB-KW"/>
</dbReference>
<dbReference type="Proteomes" id="UP000008792">
    <property type="component" value="Unassembled WGS sequence"/>
</dbReference>
<evidence type="ECO:0000256" key="4">
    <source>
        <dbReference type="ARBA" id="ARBA00022787"/>
    </source>
</evidence>
<dbReference type="Gene3D" id="2.40.160.10">
    <property type="entry name" value="Porin"/>
    <property type="match status" value="1"/>
</dbReference>
<evidence type="ECO:0000313" key="7">
    <source>
        <dbReference type="EMBL" id="EDW64755.1"/>
    </source>
</evidence>
<accession>B4LS69</accession>
<gene>
    <name evidence="7" type="primary">Dvir\GJ17635</name>
    <name evidence="7" type="ORF">Dvir_GJ17635</name>
</gene>
<evidence type="ECO:0000256" key="1">
    <source>
        <dbReference type="ARBA" id="ARBA00004294"/>
    </source>
</evidence>
<feature type="region of interest" description="Disordered" evidence="6">
    <location>
        <begin position="1"/>
        <end position="34"/>
    </location>
</feature>
<dbReference type="InterPro" id="IPR023614">
    <property type="entry name" value="Porin_dom_sf"/>
</dbReference>
<keyword evidence="4" id="KW-0496">Mitochondrion</keyword>
<dbReference type="HOGENOM" id="CLU_840130_0_0_1"/>
<dbReference type="InterPro" id="IPR001925">
    <property type="entry name" value="Porin_Euk"/>
</dbReference>
<dbReference type="PhylomeDB" id="B4LS69"/>
<dbReference type="CDD" id="cd07306">
    <property type="entry name" value="Porin3_VDAC"/>
    <property type="match status" value="1"/>
</dbReference>
<dbReference type="InParanoid" id="B4LS69"/>
<dbReference type="OrthoDB" id="7827681at2759"/>
<feature type="compositionally biased region" description="Basic and acidic residues" evidence="6">
    <location>
        <begin position="1"/>
        <end position="18"/>
    </location>
</feature>
<comment type="subcellular location">
    <subcellularLocation>
        <location evidence="1">Mitochondrion outer membrane</location>
    </subcellularLocation>
</comment>
<evidence type="ECO:0000256" key="5">
    <source>
        <dbReference type="ARBA" id="ARBA00023114"/>
    </source>
</evidence>
<dbReference type="eggNOG" id="KOG3126">
    <property type="taxonomic scope" value="Eukaryota"/>
</dbReference>
<keyword evidence="8" id="KW-1185">Reference proteome</keyword>
<evidence type="ECO:0000256" key="2">
    <source>
        <dbReference type="ARBA" id="ARBA00007780"/>
    </source>
</evidence>
<dbReference type="GO" id="GO:0005741">
    <property type="term" value="C:mitochondrial outer membrane"/>
    <property type="evidence" value="ECO:0007669"/>
    <property type="project" value="UniProtKB-SubCell"/>
</dbReference>
<dbReference type="PANTHER" id="PTHR11743:SF70">
    <property type="entry name" value="GH26960P-RELATED"/>
    <property type="match status" value="1"/>
</dbReference>
<dbReference type="AlphaFoldDB" id="B4LS69"/>
<evidence type="ECO:0000256" key="6">
    <source>
        <dbReference type="SAM" id="MobiDB-lite"/>
    </source>
</evidence>
<keyword evidence="5" id="KW-0406">Ion transport</keyword>
<evidence type="ECO:0000256" key="3">
    <source>
        <dbReference type="ARBA" id="ARBA00022452"/>
    </source>
</evidence>
<evidence type="ECO:0008006" key="9">
    <source>
        <dbReference type="Google" id="ProtNLM"/>
    </source>
</evidence>
<dbReference type="GO" id="GO:0008308">
    <property type="term" value="F:voltage-gated monoatomic anion channel activity"/>
    <property type="evidence" value="ECO:0007669"/>
    <property type="project" value="InterPro"/>
</dbReference>
<dbReference type="PANTHER" id="PTHR11743">
    <property type="entry name" value="VOLTAGE-DEPENDENT ANION-SELECTIVE CHANNEL"/>
    <property type="match status" value="1"/>
</dbReference>
<evidence type="ECO:0000313" key="8">
    <source>
        <dbReference type="Proteomes" id="UP000008792"/>
    </source>
</evidence>
<keyword evidence="5" id="KW-0813">Transport</keyword>
<organism evidence="7 8">
    <name type="scientific">Drosophila virilis</name>
    <name type="common">Fruit fly</name>
    <dbReference type="NCBI Taxonomy" id="7244"/>
    <lineage>
        <taxon>Eukaryota</taxon>
        <taxon>Metazoa</taxon>
        <taxon>Ecdysozoa</taxon>
        <taxon>Arthropoda</taxon>
        <taxon>Hexapoda</taxon>
        <taxon>Insecta</taxon>
        <taxon>Pterygota</taxon>
        <taxon>Neoptera</taxon>
        <taxon>Endopterygota</taxon>
        <taxon>Diptera</taxon>
        <taxon>Brachycera</taxon>
        <taxon>Muscomorpha</taxon>
        <taxon>Ephydroidea</taxon>
        <taxon>Drosophilidae</taxon>
        <taxon>Drosophila</taxon>
    </lineage>
</organism>
<dbReference type="FunCoup" id="B4LS69">
    <property type="interactions" value="3"/>
</dbReference>
<dbReference type="Pfam" id="PF01459">
    <property type="entry name" value="Porin_3"/>
    <property type="match status" value="1"/>
</dbReference>
<dbReference type="STRING" id="7244.B4LS69"/>
<name>B4LS69_DROVI</name>
<dbReference type="InterPro" id="IPR027246">
    <property type="entry name" value="Porin_Euk/Tom40"/>
</dbReference>
<reference evidence="7 8" key="1">
    <citation type="journal article" date="2007" name="Nature">
        <title>Evolution of genes and genomes on the Drosophila phylogeny.</title>
        <authorList>
            <consortium name="Drosophila 12 Genomes Consortium"/>
            <person name="Clark A.G."/>
            <person name="Eisen M.B."/>
            <person name="Smith D.R."/>
            <person name="Bergman C.M."/>
            <person name="Oliver B."/>
            <person name="Markow T.A."/>
            <person name="Kaufman T.C."/>
            <person name="Kellis M."/>
            <person name="Gelbart W."/>
            <person name="Iyer V.N."/>
            <person name="Pollard D.A."/>
            <person name="Sackton T.B."/>
            <person name="Larracuente A.M."/>
            <person name="Singh N.D."/>
            <person name="Abad J.P."/>
            <person name="Abt D.N."/>
            <person name="Adryan B."/>
            <person name="Aguade M."/>
            <person name="Akashi H."/>
            <person name="Anderson W.W."/>
            <person name="Aquadro C.F."/>
            <person name="Ardell D.H."/>
            <person name="Arguello R."/>
            <person name="Artieri C.G."/>
            <person name="Barbash D.A."/>
            <person name="Barker D."/>
            <person name="Barsanti P."/>
            <person name="Batterham P."/>
            <person name="Batzoglou S."/>
            <person name="Begun D."/>
            <person name="Bhutkar A."/>
            <person name="Blanco E."/>
            <person name="Bosak S.A."/>
            <person name="Bradley R.K."/>
            <person name="Brand A.D."/>
            <person name="Brent M.R."/>
            <person name="Brooks A.N."/>
            <person name="Brown R.H."/>
            <person name="Butlin R.K."/>
            <person name="Caggese C."/>
            <person name="Calvi B.R."/>
            <person name="Bernardo de Carvalho A."/>
            <person name="Caspi A."/>
            <person name="Castrezana S."/>
            <person name="Celniker S.E."/>
            <person name="Chang J.L."/>
            <person name="Chapple C."/>
            <person name="Chatterji S."/>
            <person name="Chinwalla A."/>
            <person name="Civetta A."/>
            <person name="Clifton S.W."/>
            <person name="Comeron J.M."/>
            <person name="Costello J.C."/>
            <person name="Coyne J.A."/>
            <person name="Daub J."/>
            <person name="David R.G."/>
            <person name="Delcher A.L."/>
            <person name="Delehaunty K."/>
            <person name="Do C.B."/>
            <person name="Ebling H."/>
            <person name="Edwards K."/>
            <person name="Eickbush T."/>
            <person name="Evans J.D."/>
            <person name="Filipski A."/>
            <person name="Findeiss S."/>
            <person name="Freyhult E."/>
            <person name="Fulton L."/>
            <person name="Fulton R."/>
            <person name="Garcia A.C."/>
            <person name="Gardiner A."/>
            <person name="Garfield D.A."/>
            <person name="Garvin B.E."/>
            <person name="Gibson G."/>
            <person name="Gilbert D."/>
            <person name="Gnerre S."/>
            <person name="Godfrey J."/>
            <person name="Good R."/>
            <person name="Gotea V."/>
            <person name="Gravely B."/>
            <person name="Greenberg A.J."/>
            <person name="Griffiths-Jones S."/>
            <person name="Gross S."/>
            <person name="Guigo R."/>
            <person name="Gustafson E.A."/>
            <person name="Haerty W."/>
            <person name="Hahn M.W."/>
            <person name="Halligan D.L."/>
            <person name="Halpern A.L."/>
            <person name="Halter G.M."/>
            <person name="Han M.V."/>
            <person name="Heger A."/>
            <person name="Hillier L."/>
            <person name="Hinrichs A.S."/>
            <person name="Holmes I."/>
            <person name="Hoskins R.A."/>
            <person name="Hubisz M.J."/>
            <person name="Hultmark D."/>
            <person name="Huntley M.A."/>
            <person name="Jaffe D.B."/>
            <person name="Jagadeeshan S."/>
            <person name="Jeck W.R."/>
            <person name="Johnson J."/>
            <person name="Jones C.D."/>
            <person name="Jordan W.C."/>
            <person name="Karpen G.H."/>
            <person name="Kataoka E."/>
            <person name="Keightley P.D."/>
            <person name="Kheradpour P."/>
            <person name="Kirkness E.F."/>
            <person name="Koerich L.B."/>
            <person name="Kristiansen K."/>
            <person name="Kudrna D."/>
            <person name="Kulathinal R.J."/>
            <person name="Kumar S."/>
            <person name="Kwok R."/>
            <person name="Lander E."/>
            <person name="Langley C.H."/>
            <person name="Lapoint R."/>
            <person name="Lazzaro B.P."/>
            <person name="Lee S.J."/>
            <person name="Levesque L."/>
            <person name="Li R."/>
            <person name="Lin C.F."/>
            <person name="Lin M.F."/>
            <person name="Lindblad-Toh K."/>
            <person name="Llopart A."/>
            <person name="Long M."/>
            <person name="Low L."/>
            <person name="Lozovsky E."/>
            <person name="Lu J."/>
            <person name="Luo M."/>
            <person name="Machado C.A."/>
            <person name="Makalowski W."/>
            <person name="Marzo M."/>
            <person name="Matsuda M."/>
            <person name="Matzkin L."/>
            <person name="McAllister B."/>
            <person name="McBride C.S."/>
            <person name="McKernan B."/>
            <person name="McKernan K."/>
            <person name="Mendez-Lago M."/>
            <person name="Minx P."/>
            <person name="Mollenhauer M.U."/>
            <person name="Montooth K."/>
            <person name="Mount S.M."/>
            <person name="Mu X."/>
            <person name="Myers E."/>
            <person name="Negre B."/>
            <person name="Newfeld S."/>
            <person name="Nielsen R."/>
            <person name="Noor M.A."/>
            <person name="O'Grady P."/>
            <person name="Pachter L."/>
            <person name="Papaceit M."/>
            <person name="Parisi M.J."/>
            <person name="Parisi M."/>
            <person name="Parts L."/>
            <person name="Pedersen J.S."/>
            <person name="Pesole G."/>
            <person name="Phillippy A.M."/>
            <person name="Ponting C.P."/>
            <person name="Pop M."/>
            <person name="Porcelli D."/>
            <person name="Powell J.R."/>
            <person name="Prohaska S."/>
            <person name="Pruitt K."/>
            <person name="Puig M."/>
            <person name="Quesneville H."/>
            <person name="Ram K.R."/>
            <person name="Rand D."/>
            <person name="Rasmussen M.D."/>
            <person name="Reed L.K."/>
            <person name="Reenan R."/>
            <person name="Reily A."/>
            <person name="Remington K.A."/>
            <person name="Rieger T.T."/>
            <person name="Ritchie M.G."/>
            <person name="Robin C."/>
            <person name="Rogers Y.H."/>
            <person name="Rohde C."/>
            <person name="Rozas J."/>
            <person name="Rubenfield M.J."/>
            <person name="Ruiz A."/>
            <person name="Russo S."/>
            <person name="Salzberg S.L."/>
            <person name="Sanchez-Gracia A."/>
            <person name="Saranga D.J."/>
            <person name="Sato H."/>
            <person name="Schaeffer S.W."/>
            <person name="Schatz M.C."/>
            <person name="Schlenke T."/>
            <person name="Schwartz R."/>
            <person name="Segarra C."/>
            <person name="Singh R.S."/>
            <person name="Sirot L."/>
            <person name="Sirota M."/>
            <person name="Sisneros N.B."/>
            <person name="Smith C.D."/>
            <person name="Smith T.F."/>
            <person name="Spieth J."/>
            <person name="Stage D.E."/>
            <person name="Stark A."/>
            <person name="Stephan W."/>
            <person name="Strausberg R.L."/>
            <person name="Strempel S."/>
            <person name="Sturgill D."/>
            <person name="Sutton G."/>
            <person name="Sutton G.G."/>
            <person name="Tao W."/>
            <person name="Teichmann S."/>
            <person name="Tobari Y.N."/>
            <person name="Tomimura Y."/>
            <person name="Tsolas J.M."/>
            <person name="Valente V.L."/>
            <person name="Venter E."/>
            <person name="Venter J.C."/>
            <person name="Vicario S."/>
            <person name="Vieira F.G."/>
            <person name="Vilella A.J."/>
            <person name="Villasante A."/>
            <person name="Walenz B."/>
            <person name="Wang J."/>
            <person name="Wasserman M."/>
            <person name="Watts T."/>
            <person name="Wilson D."/>
            <person name="Wilson R.K."/>
            <person name="Wing R.A."/>
            <person name="Wolfner M.F."/>
            <person name="Wong A."/>
            <person name="Wong G.K."/>
            <person name="Wu C.I."/>
            <person name="Wu G."/>
            <person name="Yamamoto D."/>
            <person name="Yang H.P."/>
            <person name="Yang S.P."/>
            <person name="Yorke J.A."/>
            <person name="Yoshida K."/>
            <person name="Zdobnov E."/>
            <person name="Zhang P."/>
            <person name="Zhang Y."/>
            <person name="Zimin A.V."/>
            <person name="Baldwin J."/>
            <person name="Abdouelleil A."/>
            <person name="Abdulkadir J."/>
            <person name="Abebe A."/>
            <person name="Abera B."/>
            <person name="Abreu J."/>
            <person name="Acer S.C."/>
            <person name="Aftuck L."/>
            <person name="Alexander A."/>
            <person name="An P."/>
            <person name="Anderson E."/>
            <person name="Anderson S."/>
            <person name="Arachi H."/>
            <person name="Azer M."/>
            <person name="Bachantsang P."/>
            <person name="Barry A."/>
            <person name="Bayul T."/>
            <person name="Berlin A."/>
            <person name="Bessette D."/>
            <person name="Bloom T."/>
            <person name="Blye J."/>
            <person name="Boguslavskiy L."/>
            <person name="Bonnet C."/>
            <person name="Boukhgalter B."/>
            <person name="Bourzgui I."/>
            <person name="Brown A."/>
            <person name="Cahill P."/>
            <person name="Channer S."/>
            <person name="Cheshatsang Y."/>
            <person name="Chuda L."/>
            <person name="Citroen M."/>
            <person name="Collymore A."/>
            <person name="Cooke P."/>
            <person name="Costello M."/>
            <person name="D'Aco K."/>
            <person name="Daza R."/>
            <person name="De Haan G."/>
            <person name="DeGray S."/>
            <person name="DeMaso C."/>
            <person name="Dhargay N."/>
            <person name="Dooley K."/>
            <person name="Dooley E."/>
            <person name="Doricent M."/>
            <person name="Dorje P."/>
            <person name="Dorjee K."/>
            <person name="Dupes A."/>
            <person name="Elong R."/>
            <person name="Falk J."/>
            <person name="Farina A."/>
            <person name="Faro S."/>
            <person name="Ferguson D."/>
            <person name="Fisher S."/>
            <person name="Foley C.D."/>
            <person name="Franke A."/>
            <person name="Friedrich D."/>
            <person name="Gadbois L."/>
            <person name="Gearin G."/>
            <person name="Gearin C.R."/>
            <person name="Giannoukos G."/>
            <person name="Goode T."/>
            <person name="Graham J."/>
            <person name="Grandbois E."/>
            <person name="Grewal S."/>
            <person name="Gyaltsen K."/>
            <person name="Hafez N."/>
            <person name="Hagos B."/>
            <person name="Hall J."/>
            <person name="Henson C."/>
            <person name="Hollinger A."/>
            <person name="Honan T."/>
            <person name="Huard M.D."/>
            <person name="Hughes L."/>
            <person name="Hurhula B."/>
            <person name="Husby M.E."/>
            <person name="Kamat A."/>
            <person name="Kanga B."/>
            <person name="Kashin S."/>
            <person name="Khazanovich D."/>
            <person name="Kisner P."/>
            <person name="Lance K."/>
            <person name="Lara M."/>
            <person name="Lee W."/>
            <person name="Lennon N."/>
            <person name="Letendre F."/>
            <person name="LeVine R."/>
            <person name="Lipovsky A."/>
            <person name="Liu X."/>
            <person name="Liu J."/>
            <person name="Liu S."/>
            <person name="Lokyitsang T."/>
            <person name="Lokyitsang Y."/>
            <person name="Lubonja R."/>
            <person name="Lui A."/>
            <person name="MacDonald P."/>
            <person name="Magnisalis V."/>
            <person name="Maru K."/>
            <person name="Matthews C."/>
            <person name="McCusker W."/>
            <person name="McDonough S."/>
            <person name="Mehta T."/>
            <person name="Meldrim J."/>
            <person name="Meneus L."/>
            <person name="Mihai O."/>
            <person name="Mihalev A."/>
            <person name="Mihova T."/>
            <person name="Mittelman R."/>
            <person name="Mlenga V."/>
            <person name="Montmayeur A."/>
            <person name="Mulrain L."/>
            <person name="Navidi A."/>
            <person name="Naylor J."/>
            <person name="Negash T."/>
            <person name="Nguyen T."/>
            <person name="Nguyen N."/>
            <person name="Nicol R."/>
            <person name="Norbu C."/>
            <person name="Norbu N."/>
            <person name="Novod N."/>
            <person name="O'Neill B."/>
            <person name="Osman S."/>
            <person name="Markiewicz E."/>
            <person name="Oyono O.L."/>
            <person name="Patti C."/>
            <person name="Phunkhang P."/>
            <person name="Pierre F."/>
            <person name="Priest M."/>
            <person name="Raghuraman S."/>
            <person name="Rege F."/>
            <person name="Reyes R."/>
            <person name="Rise C."/>
            <person name="Rogov P."/>
            <person name="Ross K."/>
            <person name="Ryan E."/>
            <person name="Settipalli S."/>
            <person name="Shea T."/>
            <person name="Sherpa N."/>
            <person name="Shi L."/>
            <person name="Shih D."/>
            <person name="Sparrow T."/>
            <person name="Spaulding J."/>
            <person name="Stalker J."/>
            <person name="Stange-Thomann N."/>
            <person name="Stavropoulos S."/>
            <person name="Stone C."/>
            <person name="Strader C."/>
            <person name="Tesfaye S."/>
            <person name="Thomson T."/>
            <person name="Thoulutsang Y."/>
            <person name="Thoulutsang D."/>
            <person name="Topham K."/>
            <person name="Topping I."/>
            <person name="Tsamla T."/>
            <person name="Vassiliev H."/>
            <person name="Vo A."/>
            <person name="Wangchuk T."/>
            <person name="Wangdi T."/>
            <person name="Weiand M."/>
            <person name="Wilkinson J."/>
            <person name="Wilson A."/>
            <person name="Yadav S."/>
            <person name="Young G."/>
            <person name="Yu Q."/>
            <person name="Zembek L."/>
            <person name="Zhong D."/>
            <person name="Zimmer A."/>
            <person name="Zwirko Z."/>
            <person name="Jaffe D.B."/>
            <person name="Alvarez P."/>
            <person name="Brockman W."/>
            <person name="Butler J."/>
            <person name="Chin C."/>
            <person name="Gnerre S."/>
            <person name="Grabherr M."/>
            <person name="Kleber M."/>
            <person name="Mauceli E."/>
            <person name="MacCallum I."/>
        </authorList>
    </citation>
    <scope>NUCLEOTIDE SEQUENCE [LARGE SCALE GENOMIC DNA]</scope>
    <source>
        <strain evidence="8">Tucson 15010-1051.87</strain>
    </source>
</reference>
<sequence>MGDSEKKNEDSAEEKPPNPEETIPPQPSENEMPTFFHIGGLAKQCLVAGYEFGAWHIDCSTNIGDNIGLYSYGAGRPEFNDVSGGVGIREKVGIFNMSQGWQSDGIMGTLGLRAPLVEGVANAMLRGIYDIQGGDGGKLELYSGYEHTPIKFDMIIPLLNVPRFMGYVLLQLAENYLFAFRMVYNINDSAFEKHALCAGFNNNNTELSLKLEDFKDWRGSIFQRLGERWAIALKADIYKDDDMQVAIGGQYAVHENALLKMKVRSDGFLGLAYQVHLSENIAILYHAGLNVSDPIKGGHRIGLSWRLRC</sequence>
<keyword evidence="3" id="KW-0472">Membrane</keyword>
<comment type="similarity">
    <text evidence="2">Belongs to the eukaryotic mitochondrial porin family.</text>
</comment>